<keyword evidence="1" id="KW-0812">Transmembrane</keyword>
<dbReference type="Proteomes" id="UP000492821">
    <property type="component" value="Unassembled WGS sequence"/>
</dbReference>
<feature type="transmembrane region" description="Helical" evidence="1">
    <location>
        <begin position="49"/>
        <end position="69"/>
    </location>
</feature>
<proteinExistence type="predicted"/>
<protein>
    <submittedName>
        <fullName evidence="3">Uncharacterized protein</fullName>
    </submittedName>
</protein>
<reference evidence="3" key="2">
    <citation type="submission" date="2020-10" db="UniProtKB">
        <authorList>
            <consortium name="WormBaseParasite"/>
        </authorList>
    </citation>
    <scope>IDENTIFICATION</scope>
</reference>
<evidence type="ECO:0000313" key="3">
    <source>
        <dbReference type="WBParaSite" id="Pan_g12031.t1"/>
    </source>
</evidence>
<dbReference type="WBParaSite" id="Pan_g12031.t1">
    <property type="protein sequence ID" value="Pan_g12031.t1"/>
    <property type="gene ID" value="Pan_g12031"/>
</dbReference>
<accession>A0A7E4URP0</accession>
<keyword evidence="2" id="KW-1185">Reference proteome</keyword>
<reference evidence="2" key="1">
    <citation type="journal article" date="2013" name="Genetics">
        <title>The draft genome and transcriptome of Panagrellus redivivus are shaped by the harsh demands of a free-living lifestyle.</title>
        <authorList>
            <person name="Srinivasan J."/>
            <person name="Dillman A.R."/>
            <person name="Macchietto M.G."/>
            <person name="Heikkinen L."/>
            <person name="Lakso M."/>
            <person name="Fracchia K.M."/>
            <person name="Antoshechkin I."/>
            <person name="Mortazavi A."/>
            <person name="Wong G."/>
            <person name="Sternberg P.W."/>
        </authorList>
    </citation>
    <scope>NUCLEOTIDE SEQUENCE [LARGE SCALE GENOMIC DNA]</scope>
    <source>
        <strain evidence="2">MT8872</strain>
    </source>
</reference>
<name>A0A7E4URP0_PANRE</name>
<evidence type="ECO:0000313" key="2">
    <source>
        <dbReference type="Proteomes" id="UP000492821"/>
    </source>
</evidence>
<dbReference type="AlphaFoldDB" id="A0A7E4URP0"/>
<keyword evidence="1" id="KW-0472">Membrane</keyword>
<evidence type="ECO:0000256" key="1">
    <source>
        <dbReference type="SAM" id="Phobius"/>
    </source>
</evidence>
<organism evidence="2 3">
    <name type="scientific">Panagrellus redivivus</name>
    <name type="common">Microworm</name>
    <dbReference type="NCBI Taxonomy" id="6233"/>
    <lineage>
        <taxon>Eukaryota</taxon>
        <taxon>Metazoa</taxon>
        <taxon>Ecdysozoa</taxon>
        <taxon>Nematoda</taxon>
        <taxon>Chromadorea</taxon>
        <taxon>Rhabditida</taxon>
        <taxon>Tylenchina</taxon>
        <taxon>Panagrolaimomorpha</taxon>
        <taxon>Panagrolaimoidea</taxon>
        <taxon>Panagrolaimidae</taxon>
        <taxon>Panagrellus</taxon>
    </lineage>
</organism>
<sequence>MCAHDFRTLLPFLNQNFVASEWCILLNNLHFKTISPSIVNCGTINMDKLYLVSIIFIGFWIGIDAAPAACRACRGNCKNNEIEETVVGNVTDTELLMCQLYYHASTRLGLWCFKKTDEQLH</sequence>
<keyword evidence="1" id="KW-1133">Transmembrane helix</keyword>